<gene>
    <name evidence="2" type="ORF">EYB53_013000</name>
</gene>
<keyword evidence="3" id="KW-1185">Reference proteome</keyword>
<protein>
    <submittedName>
        <fullName evidence="2">Uncharacterized protein</fullName>
    </submittedName>
</protein>
<reference evidence="2 3" key="1">
    <citation type="submission" date="2021-03" db="EMBL/GenBank/DDBJ databases">
        <authorList>
            <person name="Grouzdev D.S."/>
        </authorList>
    </citation>
    <scope>NUCLEOTIDE SEQUENCE [LARGE SCALE GENOMIC DNA]</scope>
    <source>
        <strain evidence="2 3">M50-1</strain>
    </source>
</reference>
<accession>A0ABS4DAZ9</accession>
<keyword evidence="1" id="KW-0732">Signal</keyword>
<comment type="caution">
    <text evidence="2">The sequence shown here is derived from an EMBL/GenBank/DDBJ whole genome shotgun (WGS) entry which is preliminary data.</text>
</comment>
<feature type="chain" id="PRO_5046503255" evidence="1">
    <location>
        <begin position="27"/>
        <end position="186"/>
    </location>
</feature>
<organism evidence="2 3">
    <name type="scientific">Candidatus Chloroploca mongolica</name>
    <dbReference type="NCBI Taxonomy" id="2528176"/>
    <lineage>
        <taxon>Bacteria</taxon>
        <taxon>Bacillati</taxon>
        <taxon>Chloroflexota</taxon>
        <taxon>Chloroflexia</taxon>
        <taxon>Chloroflexales</taxon>
        <taxon>Chloroflexineae</taxon>
        <taxon>Oscillochloridaceae</taxon>
        <taxon>Candidatus Chloroploca</taxon>
    </lineage>
</organism>
<dbReference type="EMBL" id="SIJK02000021">
    <property type="protein sequence ID" value="MBP1466626.1"/>
    <property type="molecule type" value="Genomic_DNA"/>
</dbReference>
<dbReference type="Proteomes" id="UP001193081">
    <property type="component" value="Unassembled WGS sequence"/>
</dbReference>
<evidence type="ECO:0000256" key="1">
    <source>
        <dbReference type="SAM" id="SignalP"/>
    </source>
</evidence>
<evidence type="ECO:0000313" key="2">
    <source>
        <dbReference type="EMBL" id="MBP1466626.1"/>
    </source>
</evidence>
<name>A0ABS4DAZ9_9CHLR</name>
<dbReference type="RefSeq" id="WP_135478601.1">
    <property type="nucleotide sequence ID" value="NZ_SIJK02000021.1"/>
</dbReference>
<evidence type="ECO:0000313" key="3">
    <source>
        <dbReference type="Proteomes" id="UP001193081"/>
    </source>
</evidence>
<feature type="signal peptide" evidence="1">
    <location>
        <begin position="1"/>
        <end position="26"/>
    </location>
</feature>
<sequence length="186" mass="19674">MRYLFKLIASILMLSCLALLSGLVPAIPASLAAPVAQNPAQAGLVVRFGDGRVEKACVNLGATGEMTGEQALRASGLTTIVAFDPGAGSAVCKIEQVGCNYPAEGCFCQCTLAPGQQCRYWAYYQWNNNDWVFSQGGSSSRILRDGDVDGWSWGPGGIGLGVEPPAVPFEEICVPPATMYLPLVLR</sequence>
<proteinExistence type="predicted"/>